<accession>A0A919T235</accession>
<comment type="caution">
    <text evidence="1">The sequence shown here is derived from an EMBL/GenBank/DDBJ whole genome shotgun (WGS) entry which is preliminary data.</text>
</comment>
<reference evidence="1" key="1">
    <citation type="submission" date="2021-03" db="EMBL/GenBank/DDBJ databases">
        <title>Whole genome shotgun sequence of Actinoplanes consettensis NBRC 14913.</title>
        <authorList>
            <person name="Komaki H."/>
            <person name="Tamura T."/>
        </authorList>
    </citation>
    <scope>NUCLEOTIDE SEQUENCE</scope>
    <source>
        <strain evidence="1">NBRC 14913</strain>
    </source>
</reference>
<name>A0A919T235_9ACTN</name>
<dbReference type="AlphaFoldDB" id="A0A919T235"/>
<evidence type="ECO:0000313" key="1">
    <source>
        <dbReference type="EMBL" id="GIM82001.1"/>
    </source>
</evidence>
<evidence type="ECO:0000313" key="2">
    <source>
        <dbReference type="Proteomes" id="UP000680865"/>
    </source>
</evidence>
<dbReference type="EMBL" id="BOQP01000050">
    <property type="protein sequence ID" value="GIM82001.1"/>
    <property type="molecule type" value="Genomic_DNA"/>
</dbReference>
<protein>
    <submittedName>
        <fullName evidence="1">Uncharacterized protein</fullName>
    </submittedName>
</protein>
<gene>
    <name evidence="1" type="ORF">Aco04nite_79390</name>
</gene>
<organism evidence="1 2">
    <name type="scientific">Winogradskya consettensis</name>
    <dbReference type="NCBI Taxonomy" id="113560"/>
    <lineage>
        <taxon>Bacteria</taxon>
        <taxon>Bacillati</taxon>
        <taxon>Actinomycetota</taxon>
        <taxon>Actinomycetes</taxon>
        <taxon>Micromonosporales</taxon>
        <taxon>Micromonosporaceae</taxon>
        <taxon>Winogradskya</taxon>
    </lineage>
</organism>
<proteinExistence type="predicted"/>
<keyword evidence="2" id="KW-1185">Reference proteome</keyword>
<sequence>MPLIADPSDAHRADRHDGYRRVTGGVLHYLRSWIRTPKESSLSVSSVETVAGLRIDRRATAAEIAALTVVLVAARRAAAVNSPGFSAPRRRGCGWACPGRATGACTRDGRCRAPALS</sequence>
<dbReference type="Proteomes" id="UP000680865">
    <property type="component" value="Unassembled WGS sequence"/>
</dbReference>